<protein>
    <recommendedName>
        <fullName evidence="4">BESS domain-containing protein</fullName>
    </recommendedName>
</protein>
<evidence type="ECO:0000256" key="1">
    <source>
        <dbReference type="SAM" id="MobiDB-lite"/>
    </source>
</evidence>
<reference evidence="2 3" key="1">
    <citation type="submission" date="2019-08" db="EMBL/GenBank/DDBJ databases">
        <authorList>
            <person name="Alioto T."/>
            <person name="Alioto T."/>
            <person name="Gomez Garrido J."/>
        </authorList>
    </citation>
    <scope>NUCLEOTIDE SEQUENCE [LARGE SCALE GENOMIC DNA]</scope>
</reference>
<organism evidence="2 3">
    <name type="scientific">Cinara cedri</name>
    <dbReference type="NCBI Taxonomy" id="506608"/>
    <lineage>
        <taxon>Eukaryota</taxon>
        <taxon>Metazoa</taxon>
        <taxon>Ecdysozoa</taxon>
        <taxon>Arthropoda</taxon>
        <taxon>Hexapoda</taxon>
        <taxon>Insecta</taxon>
        <taxon>Pterygota</taxon>
        <taxon>Neoptera</taxon>
        <taxon>Paraneoptera</taxon>
        <taxon>Hemiptera</taxon>
        <taxon>Sternorrhyncha</taxon>
        <taxon>Aphidomorpha</taxon>
        <taxon>Aphidoidea</taxon>
        <taxon>Aphididae</taxon>
        <taxon>Lachninae</taxon>
        <taxon>Cinara</taxon>
    </lineage>
</organism>
<proteinExistence type="predicted"/>
<name>A0A5E4M4G5_9HEMI</name>
<gene>
    <name evidence="2" type="ORF">CINCED_3A022408</name>
</gene>
<keyword evidence="3" id="KW-1185">Reference proteome</keyword>
<dbReference type="AlphaFoldDB" id="A0A5E4M4G5"/>
<evidence type="ECO:0000313" key="3">
    <source>
        <dbReference type="Proteomes" id="UP000325440"/>
    </source>
</evidence>
<evidence type="ECO:0008006" key="4">
    <source>
        <dbReference type="Google" id="ProtNLM"/>
    </source>
</evidence>
<feature type="region of interest" description="Disordered" evidence="1">
    <location>
        <begin position="64"/>
        <end position="86"/>
    </location>
</feature>
<dbReference type="Proteomes" id="UP000325440">
    <property type="component" value="Unassembled WGS sequence"/>
</dbReference>
<dbReference type="OrthoDB" id="6614687at2759"/>
<dbReference type="EMBL" id="CABPRJ010000060">
    <property type="protein sequence ID" value="VVC27085.1"/>
    <property type="molecule type" value="Genomic_DNA"/>
</dbReference>
<sequence>MNNSCNYQFRRTLQKRKTASGQAAVNNRKYKYEDILEFLLPHISERDILSNVDNFEEDQNNEITNDETPEEFSGQTCEPQNNRDRSNKSITEIQNNFTDSVDDTLRSTTETLAKASSFYVKKNTFRPPVKRKMIHEGKSIDSPASQLMAFMLAEKEEENKKSKKEVESTVKHPIDAFLSGIAPILKALNPILQNQAKSAIFSITQEFEMKQLISDYSSRMFELDRFE</sequence>
<accession>A0A5E4M4G5</accession>
<evidence type="ECO:0000313" key="2">
    <source>
        <dbReference type="EMBL" id="VVC27085.1"/>
    </source>
</evidence>